<dbReference type="EMBL" id="CAUYUJ010014870">
    <property type="protein sequence ID" value="CAK0847069.1"/>
    <property type="molecule type" value="Genomic_DNA"/>
</dbReference>
<feature type="non-terminal residue" evidence="7">
    <location>
        <position position="220"/>
    </location>
</feature>
<evidence type="ECO:0000259" key="6">
    <source>
        <dbReference type="PROSITE" id="PS51767"/>
    </source>
</evidence>
<feature type="signal peptide" evidence="5">
    <location>
        <begin position="1"/>
        <end position="31"/>
    </location>
</feature>
<evidence type="ECO:0000256" key="4">
    <source>
        <dbReference type="ARBA" id="ARBA00022801"/>
    </source>
</evidence>
<dbReference type="PROSITE" id="PS00141">
    <property type="entry name" value="ASP_PROTEASE"/>
    <property type="match status" value="1"/>
</dbReference>
<name>A0ABN9TM25_9DINO</name>
<feature type="chain" id="PRO_5045158518" description="Peptidase A1 domain-containing protein" evidence="5">
    <location>
        <begin position="32"/>
        <end position="220"/>
    </location>
</feature>
<keyword evidence="4" id="KW-0378">Hydrolase</keyword>
<dbReference type="InterPro" id="IPR033121">
    <property type="entry name" value="PEPTIDASE_A1"/>
</dbReference>
<feature type="domain" description="Peptidase A1" evidence="6">
    <location>
        <begin position="91"/>
        <end position="220"/>
    </location>
</feature>
<dbReference type="InterPro" id="IPR001461">
    <property type="entry name" value="Aspartic_peptidase_A1"/>
</dbReference>
<dbReference type="PROSITE" id="PS51767">
    <property type="entry name" value="PEPTIDASE_A1"/>
    <property type="match status" value="1"/>
</dbReference>
<dbReference type="PANTHER" id="PTHR47966:SF51">
    <property type="entry name" value="BETA-SITE APP-CLEAVING ENZYME, ISOFORM A-RELATED"/>
    <property type="match status" value="1"/>
</dbReference>
<dbReference type="Proteomes" id="UP001189429">
    <property type="component" value="Unassembled WGS sequence"/>
</dbReference>
<keyword evidence="2" id="KW-0645">Protease</keyword>
<evidence type="ECO:0000256" key="3">
    <source>
        <dbReference type="ARBA" id="ARBA00022750"/>
    </source>
</evidence>
<dbReference type="Gene3D" id="2.40.70.10">
    <property type="entry name" value="Acid Proteases"/>
    <property type="match status" value="1"/>
</dbReference>
<reference evidence="7" key="1">
    <citation type="submission" date="2023-10" db="EMBL/GenBank/DDBJ databases">
        <authorList>
            <person name="Chen Y."/>
            <person name="Shah S."/>
            <person name="Dougan E. K."/>
            <person name="Thang M."/>
            <person name="Chan C."/>
        </authorList>
    </citation>
    <scope>NUCLEOTIDE SEQUENCE [LARGE SCALE GENOMIC DNA]</scope>
</reference>
<dbReference type="InterPro" id="IPR021109">
    <property type="entry name" value="Peptidase_aspartic_dom_sf"/>
</dbReference>
<proteinExistence type="inferred from homology"/>
<keyword evidence="5" id="KW-0732">Signal</keyword>
<protein>
    <recommendedName>
        <fullName evidence="6">Peptidase A1 domain-containing protein</fullName>
    </recommendedName>
</protein>
<evidence type="ECO:0000313" key="8">
    <source>
        <dbReference type="Proteomes" id="UP001189429"/>
    </source>
</evidence>
<dbReference type="PANTHER" id="PTHR47966">
    <property type="entry name" value="BETA-SITE APP-CLEAVING ENZYME, ISOFORM A-RELATED"/>
    <property type="match status" value="1"/>
</dbReference>
<evidence type="ECO:0000256" key="2">
    <source>
        <dbReference type="ARBA" id="ARBA00022670"/>
    </source>
</evidence>
<sequence length="220" mass="24009">MAAPPCRPALERPSLLLMLQVASFMYIGAHGAELHPGHPAVHQTALWRQPKRTRRAANRGEMVQVAADGQVLSANQSMEISTKLEDMTSEYIGTIGVGTAADGGPQFEARVVFDTGSTNLWVASVLCHTYPCPAENENKFYDPKKSTTQEAFTGTDLTRDPGADIDIMFGTGELRGPLHVDTYRVGPLRVKQQPFAMIREMNGEVFAAFPFEGILGLAFK</sequence>
<evidence type="ECO:0000256" key="1">
    <source>
        <dbReference type="ARBA" id="ARBA00007447"/>
    </source>
</evidence>
<evidence type="ECO:0000256" key="5">
    <source>
        <dbReference type="SAM" id="SignalP"/>
    </source>
</evidence>
<gene>
    <name evidence="7" type="ORF">PCOR1329_LOCUS40383</name>
</gene>
<keyword evidence="8" id="KW-1185">Reference proteome</keyword>
<keyword evidence="3" id="KW-0064">Aspartyl protease</keyword>
<comment type="similarity">
    <text evidence="1">Belongs to the peptidase A1 family.</text>
</comment>
<accession>A0ABN9TM25</accession>
<dbReference type="Pfam" id="PF00026">
    <property type="entry name" value="Asp"/>
    <property type="match status" value="1"/>
</dbReference>
<dbReference type="InterPro" id="IPR001969">
    <property type="entry name" value="Aspartic_peptidase_AS"/>
</dbReference>
<evidence type="ECO:0000313" key="7">
    <source>
        <dbReference type="EMBL" id="CAK0847069.1"/>
    </source>
</evidence>
<organism evidence="7 8">
    <name type="scientific">Prorocentrum cordatum</name>
    <dbReference type="NCBI Taxonomy" id="2364126"/>
    <lineage>
        <taxon>Eukaryota</taxon>
        <taxon>Sar</taxon>
        <taxon>Alveolata</taxon>
        <taxon>Dinophyceae</taxon>
        <taxon>Prorocentrales</taxon>
        <taxon>Prorocentraceae</taxon>
        <taxon>Prorocentrum</taxon>
    </lineage>
</organism>
<comment type="caution">
    <text evidence="7">The sequence shown here is derived from an EMBL/GenBank/DDBJ whole genome shotgun (WGS) entry which is preliminary data.</text>
</comment>
<dbReference type="SUPFAM" id="SSF50630">
    <property type="entry name" value="Acid proteases"/>
    <property type="match status" value="1"/>
</dbReference>